<keyword evidence="5" id="KW-1185">Reference proteome</keyword>
<dbReference type="SMART" id="SM00248">
    <property type="entry name" value="ANK"/>
    <property type="match status" value="9"/>
</dbReference>
<keyword evidence="2 3" id="KW-0040">ANK repeat</keyword>
<accession>A0AAV8HC54</accession>
<comment type="caution">
    <text evidence="4">The sequence shown here is derived from an EMBL/GenBank/DDBJ whole genome shotgun (WGS) entry which is preliminary data.</text>
</comment>
<dbReference type="Proteomes" id="UP001140206">
    <property type="component" value="Chromosome 1"/>
</dbReference>
<dbReference type="Pfam" id="PF12796">
    <property type="entry name" value="Ank_2"/>
    <property type="match status" value="3"/>
</dbReference>
<dbReference type="Pfam" id="PF00023">
    <property type="entry name" value="Ank"/>
    <property type="match status" value="1"/>
</dbReference>
<feature type="repeat" description="ANK" evidence="3">
    <location>
        <begin position="279"/>
        <end position="311"/>
    </location>
</feature>
<feature type="repeat" description="ANK" evidence="3">
    <location>
        <begin position="204"/>
        <end position="236"/>
    </location>
</feature>
<sequence>MGSVADPQQIEDSILFPEIIEPSRGREEAQMDNSSQCTLMSKELLEAALNGQEKTLTELLGLVVGESPDSAHVTIEAPDNDLNQAKNLKSTTCIGNTVLHILAGNGHAELAVKTYMKDRSLLEVCNNRDETAVHCAARFGHDTVISKLIVKARELKYDLKDTLGKKNMHKETALHEAARYGHTATVKALLIEEDLALAGMVNKSNESPLYLATVKGHVDVVRLLVQHLCDKEITSEYYSGPKRSTALHTAALRRGKGLDMVNELLKLKPATLAKGRDIFGSTPLHYAASTGDVRIARRLLEHDASLATCDDLLGLFPLHVAAYMGNNGIILELLKYNLDSWELLDHRGRNFLHVAAESERRPRTMIIRHLIIIAGKQKEDEQPKLWEVLSKVISATDSEGNTPLHIAARAGDSNGVASLLLEEWIDISLISLGVCLVTHANSEFAPKMFATSCSHSSPKK</sequence>
<dbReference type="SUPFAM" id="SSF48403">
    <property type="entry name" value="Ankyrin repeat"/>
    <property type="match status" value="2"/>
</dbReference>
<dbReference type="PROSITE" id="PS50088">
    <property type="entry name" value="ANK_REPEAT"/>
    <property type="match status" value="3"/>
</dbReference>
<evidence type="ECO:0000313" key="5">
    <source>
        <dbReference type="Proteomes" id="UP001140206"/>
    </source>
</evidence>
<evidence type="ECO:0000256" key="1">
    <source>
        <dbReference type="ARBA" id="ARBA00022737"/>
    </source>
</evidence>
<dbReference type="GO" id="GO:0005886">
    <property type="term" value="C:plasma membrane"/>
    <property type="evidence" value="ECO:0007669"/>
    <property type="project" value="TreeGrafter"/>
</dbReference>
<keyword evidence="1" id="KW-0677">Repeat</keyword>
<dbReference type="PROSITE" id="PS50297">
    <property type="entry name" value="ANK_REP_REGION"/>
    <property type="match status" value="3"/>
</dbReference>
<dbReference type="InterPro" id="IPR036770">
    <property type="entry name" value="Ankyrin_rpt-contain_sf"/>
</dbReference>
<evidence type="ECO:0000256" key="2">
    <source>
        <dbReference type="ARBA" id="ARBA00023043"/>
    </source>
</evidence>
<dbReference type="AlphaFoldDB" id="A0AAV8HC54"/>
<evidence type="ECO:0000313" key="4">
    <source>
        <dbReference type="EMBL" id="KAJ4812891.1"/>
    </source>
</evidence>
<dbReference type="EMBL" id="JAMFTS010000001">
    <property type="protein sequence ID" value="KAJ4812891.1"/>
    <property type="molecule type" value="Genomic_DNA"/>
</dbReference>
<reference evidence="4" key="1">
    <citation type="submission" date="2022-08" db="EMBL/GenBank/DDBJ databases">
        <authorList>
            <person name="Marques A."/>
        </authorList>
    </citation>
    <scope>NUCLEOTIDE SEQUENCE</scope>
    <source>
        <strain evidence="4">RhyPub2mFocal</strain>
        <tissue evidence="4">Leaves</tissue>
    </source>
</reference>
<proteinExistence type="predicted"/>
<dbReference type="Gene3D" id="1.25.40.20">
    <property type="entry name" value="Ankyrin repeat-containing domain"/>
    <property type="match status" value="3"/>
</dbReference>
<evidence type="ECO:0000256" key="3">
    <source>
        <dbReference type="PROSITE-ProRule" id="PRU00023"/>
    </source>
</evidence>
<dbReference type="PANTHER" id="PTHR24186">
    <property type="entry name" value="PROTEIN PHOSPHATASE 1 REGULATORY SUBUNIT"/>
    <property type="match status" value="1"/>
</dbReference>
<organism evidence="4 5">
    <name type="scientific">Rhynchospora pubera</name>
    <dbReference type="NCBI Taxonomy" id="906938"/>
    <lineage>
        <taxon>Eukaryota</taxon>
        <taxon>Viridiplantae</taxon>
        <taxon>Streptophyta</taxon>
        <taxon>Embryophyta</taxon>
        <taxon>Tracheophyta</taxon>
        <taxon>Spermatophyta</taxon>
        <taxon>Magnoliopsida</taxon>
        <taxon>Liliopsida</taxon>
        <taxon>Poales</taxon>
        <taxon>Cyperaceae</taxon>
        <taxon>Cyperoideae</taxon>
        <taxon>Rhynchosporeae</taxon>
        <taxon>Rhynchospora</taxon>
    </lineage>
</organism>
<name>A0AAV8HC54_9POAL</name>
<dbReference type="PANTHER" id="PTHR24186:SF50">
    <property type="entry name" value="ANKYRIN REPEAT-CONTAINING PROTEIN ITN1-LIKE ISOFORM X1"/>
    <property type="match status" value="1"/>
</dbReference>
<protein>
    <submittedName>
        <fullName evidence="4">Ankyrin repeat protein family-like protein</fullName>
    </submittedName>
</protein>
<gene>
    <name evidence="4" type="ORF">LUZ62_025457</name>
</gene>
<dbReference type="InterPro" id="IPR002110">
    <property type="entry name" value="Ankyrin_rpt"/>
</dbReference>
<feature type="repeat" description="ANK" evidence="3">
    <location>
        <begin position="399"/>
        <end position="432"/>
    </location>
</feature>